<keyword evidence="1" id="KW-0378">Hydrolase</keyword>
<name>A0A285VK53_9MICO</name>
<dbReference type="InterPro" id="IPR029058">
    <property type="entry name" value="AB_hydrolase_fold"/>
</dbReference>
<evidence type="ECO:0000313" key="4">
    <source>
        <dbReference type="Proteomes" id="UP000219688"/>
    </source>
</evidence>
<gene>
    <name evidence="3" type="ORF">SAMN05421879_10388</name>
</gene>
<dbReference type="PANTHER" id="PTHR46118:SF4">
    <property type="entry name" value="PROTEIN ABHD11"/>
    <property type="match status" value="1"/>
</dbReference>
<dbReference type="Pfam" id="PF00561">
    <property type="entry name" value="Abhydrolase_1"/>
    <property type="match status" value="1"/>
</dbReference>
<feature type="domain" description="AB hydrolase-1" evidence="2">
    <location>
        <begin position="16"/>
        <end position="252"/>
    </location>
</feature>
<dbReference type="RefSeq" id="WP_097187451.1">
    <property type="nucleotide sequence ID" value="NZ_OBQK01000003.1"/>
</dbReference>
<accession>A0A285VK53</accession>
<organism evidence="3 4">
    <name type="scientific">Ornithinimicrobium cerasi</name>
    <dbReference type="NCBI Taxonomy" id="2248773"/>
    <lineage>
        <taxon>Bacteria</taxon>
        <taxon>Bacillati</taxon>
        <taxon>Actinomycetota</taxon>
        <taxon>Actinomycetes</taxon>
        <taxon>Micrococcales</taxon>
        <taxon>Ornithinimicrobiaceae</taxon>
        <taxon>Ornithinimicrobium</taxon>
    </lineage>
</organism>
<proteinExistence type="predicted"/>
<protein>
    <submittedName>
        <fullName evidence="3">Pimeloyl-ACP methyl ester carboxylesterase</fullName>
    </submittedName>
</protein>
<dbReference type="AlphaFoldDB" id="A0A285VK53"/>
<evidence type="ECO:0000313" key="3">
    <source>
        <dbReference type="EMBL" id="SOC54363.1"/>
    </source>
</evidence>
<dbReference type="PRINTS" id="PR00111">
    <property type="entry name" value="ABHYDROLASE"/>
</dbReference>
<dbReference type="InterPro" id="IPR000073">
    <property type="entry name" value="AB_hydrolase_1"/>
</dbReference>
<dbReference type="Gene3D" id="3.40.50.1820">
    <property type="entry name" value="alpha/beta hydrolase"/>
    <property type="match status" value="1"/>
</dbReference>
<dbReference type="GO" id="GO:0016787">
    <property type="term" value="F:hydrolase activity"/>
    <property type="evidence" value="ECO:0007669"/>
    <property type="project" value="UniProtKB-KW"/>
</dbReference>
<reference evidence="4" key="1">
    <citation type="submission" date="2017-08" db="EMBL/GenBank/DDBJ databases">
        <authorList>
            <person name="Varghese N."/>
            <person name="Submissions S."/>
        </authorList>
    </citation>
    <scope>NUCLEOTIDE SEQUENCE [LARGE SCALE GENOMIC DNA]</scope>
    <source>
        <strain evidence="4">USBA17B2</strain>
    </source>
</reference>
<dbReference type="Proteomes" id="UP000219688">
    <property type="component" value="Unassembled WGS sequence"/>
</dbReference>
<evidence type="ECO:0000256" key="1">
    <source>
        <dbReference type="ARBA" id="ARBA00022801"/>
    </source>
</evidence>
<dbReference type="PANTHER" id="PTHR46118">
    <property type="entry name" value="PROTEIN ABHD11"/>
    <property type="match status" value="1"/>
</dbReference>
<dbReference type="SUPFAM" id="SSF53474">
    <property type="entry name" value="alpha/beta-Hydrolases"/>
    <property type="match status" value="1"/>
</dbReference>
<evidence type="ECO:0000259" key="2">
    <source>
        <dbReference type="Pfam" id="PF00561"/>
    </source>
</evidence>
<sequence>MSEDGLHSTLVGEQGPVVVFLHGLFGRGRNFGTAAKALQPDARALLVDLPNHGSSAWTERVDYGEMAAAVARHLRAGVAAEGPVHVVGHSMGGKTAMTLALDHPELVDRLVVEDVSPGGTGEVGEFEHLLGALSRLDLSQVDSLGDADRLLAVEVPQPTLRGFLLQNLRPDRAGDLTWQPNLDLLLRDLATITGDIPHVGGDSSFDGPVLWVAGAESDYVSDEQEPLMRRLFPQTRRVTVKGATHWVHSQKPEVFAQVLRRFLLAP</sequence>
<keyword evidence="4" id="KW-1185">Reference proteome</keyword>
<dbReference type="EMBL" id="OBQK01000003">
    <property type="protein sequence ID" value="SOC54363.1"/>
    <property type="molecule type" value="Genomic_DNA"/>
</dbReference>
<dbReference type="STRING" id="1122622.GCA_000421185_01976"/>